<dbReference type="Proteomes" id="UP000673691">
    <property type="component" value="Unassembled WGS sequence"/>
</dbReference>
<reference evidence="2 3" key="1">
    <citation type="journal article" name="Sci. Rep.">
        <title>Genome-scale phylogenetic analyses confirm Olpidium as the closest living zoosporic fungus to the non-flagellated, terrestrial fungi.</title>
        <authorList>
            <person name="Chang Y."/>
            <person name="Rochon D."/>
            <person name="Sekimoto S."/>
            <person name="Wang Y."/>
            <person name="Chovatia M."/>
            <person name="Sandor L."/>
            <person name="Salamov A."/>
            <person name="Grigoriev I.V."/>
            <person name="Stajich J.E."/>
            <person name="Spatafora J.W."/>
        </authorList>
    </citation>
    <scope>NUCLEOTIDE SEQUENCE [LARGE SCALE GENOMIC DNA]</scope>
    <source>
        <strain evidence="2">S191</strain>
    </source>
</reference>
<dbReference type="AlphaFoldDB" id="A0A8H7ZTP2"/>
<name>A0A8H7ZTP2_9FUNG</name>
<feature type="region of interest" description="Disordered" evidence="1">
    <location>
        <begin position="1"/>
        <end position="23"/>
    </location>
</feature>
<evidence type="ECO:0000256" key="1">
    <source>
        <dbReference type="SAM" id="MobiDB-lite"/>
    </source>
</evidence>
<accession>A0A8H7ZTP2</accession>
<sequence>MTMVSTRPRLARDRGHSEFPQAREAGSFPLAIVRVVAPTDGLEGGPNHGAIEVSSTTGGLAGATTTQNAAVDGDAAAADDDGGAEEYETTLLEAPSRKVTGCHGLSISVVASAGRWSYAVAQCAASTTQGLRRRAPPMSARLSAADGFWYRFLSSRRVSMTSYLDETTTAVFVIDIKNSERVIASAALSVGERRCRPLTFRWTFASADCPVGHRKLRAKSQNRVIPAEEYGVYRCEQLPSG</sequence>
<organism evidence="2 3">
    <name type="scientific">Olpidium bornovanus</name>
    <dbReference type="NCBI Taxonomy" id="278681"/>
    <lineage>
        <taxon>Eukaryota</taxon>
        <taxon>Fungi</taxon>
        <taxon>Fungi incertae sedis</taxon>
        <taxon>Olpidiomycota</taxon>
        <taxon>Olpidiomycotina</taxon>
        <taxon>Olpidiomycetes</taxon>
        <taxon>Olpidiales</taxon>
        <taxon>Olpidiaceae</taxon>
        <taxon>Olpidium</taxon>
    </lineage>
</organism>
<evidence type="ECO:0000313" key="2">
    <source>
        <dbReference type="EMBL" id="KAG5459145.1"/>
    </source>
</evidence>
<keyword evidence="3" id="KW-1185">Reference proteome</keyword>
<evidence type="ECO:0000313" key="3">
    <source>
        <dbReference type="Proteomes" id="UP000673691"/>
    </source>
</evidence>
<comment type="caution">
    <text evidence="2">The sequence shown here is derived from an EMBL/GenBank/DDBJ whole genome shotgun (WGS) entry which is preliminary data.</text>
</comment>
<proteinExistence type="predicted"/>
<dbReference type="EMBL" id="JAEFCI010007301">
    <property type="protein sequence ID" value="KAG5459145.1"/>
    <property type="molecule type" value="Genomic_DNA"/>
</dbReference>
<gene>
    <name evidence="2" type="ORF">BJ554DRAFT_489</name>
</gene>
<protein>
    <submittedName>
        <fullName evidence="2">Uncharacterized protein</fullName>
    </submittedName>
</protein>